<dbReference type="SUPFAM" id="SSF55486">
    <property type="entry name" value="Metalloproteases ('zincins'), catalytic domain"/>
    <property type="match status" value="1"/>
</dbReference>
<evidence type="ECO:0000259" key="12">
    <source>
        <dbReference type="PROSITE" id="PS50093"/>
    </source>
</evidence>
<dbReference type="PROSITE" id="PS01180">
    <property type="entry name" value="CUB"/>
    <property type="match status" value="1"/>
</dbReference>
<evidence type="ECO:0000256" key="1">
    <source>
        <dbReference type="ARBA" id="ARBA00009388"/>
    </source>
</evidence>
<dbReference type="PANTHER" id="PTHR33794:SF1">
    <property type="entry name" value="BACILLOLYSIN"/>
    <property type="match status" value="1"/>
</dbReference>
<dbReference type="InterPro" id="IPR035914">
    <property type="entry name" value="Sperma_CUB_dom_sf"/>
</dbReference>
<dbReference type="GO" id="GO:0046872">
    <property type="term" value="F:metal ion binding"/>
    <property type="evidence" value="ECO:0007669"/>
    <property type="project" value="UniProtKB-KW"/>
</dbReference>
<dbReference type="InterPro" id="IPR011096">
    <property type="entry name" value="FTP_domain"/>
</dbReference>
<gene>
    <name evidence="13" type="ORF">DNU06_15330</name>
</gene>
<reference evidence="13 14" key="1">
    <citation type="submission" date="2018-06" db="EMBL/GenBank/DDBJ databases">
        <title>The draft genome sequence of Crocinitomix sp. SM1701.</title>
        <authorList>
            <person name="Zhang X."/>
        </authorList>
    </citation>
    <scope>NUCLEOTIDE SEQUENCE [LARGE SCALE GENOMIC DNA]</scope>
    <source>
        <strain evidence="13 14">SM1701</strain>
    </source>
</reference>
<keyword evidence="14" id="KW-1185">Reference proteome</keyword>
<dbReference type="Pfam" id="PF00431">
    <property type="entry name" value="CUB"/>
    <property type="match status" value="1"/>
</dbReference>
<comment type="caution">
    <text evidence="13">The sequence shown here is derived from an EMBL/GenBank/DDBJ whole genome shotgun (WGS) entry which is preliminary data.</text>
</comment>
<dbReference type="GO" id="GO:0004222">
    <property type="term" value="F:metalloendopeptidase activity"/>
    <property type="evidence" value="ECO:0007669"/>
    <property type="project" value="InterPro"/>
</dbReference>
<keyword evidence="3" id="KW-0479">Metal-binding</keyword>
<dbReference type="PANTHER" id="PTHR33794">
    <property type="entry name" value="BACILLOLYSIN"/>
    <property type="match status" value="1"/>
</dbReference>
<dbReference type="EMBL" id="QKSB01000013">
    <property type="protein sequence ID" value="PZE16018.1"/>
    <property type="molecule type" value="Genomic_DNA"/>
</dbReference>
<dbReference type="InterPro" id="IPR013856">
    <property type="entry name" value="Peptidase_M4_domain"/>
</dbReference>
<keyword evidence="10" id="KW-1133">Transmembrane helix</keyword>
<feature type="active site" evidence="9">
    <location>
        <position position="400"/>
    </location>
</feature>
<dbReference type="InterPro" id="IPR026444">
    <property type="entry name" value="Secre_tail"/>
</dbReference>
<feature type="domain" description="PKD" evidence="12">
    <location>
        <begin position="611"/>
        <end position="668"/>
    </location>
</feature>
<evidence type="ECO:0000256" key="5">
    <source>
        <dbReference type="ARBA" id="ARBA00022801"/>
    </source>
</evidence>
<evidence type="ECO:0000313" key="13">
    <source>
        <dbReference type="EMBL" id="PZE16018.1"/>
    </source>
</evidence>
<keyword evidence="2" id="KW-0645">Protease</keyword>
<evidence type="ECO:0000256" key="4">
    <source>
        <dbReference type="ARBA" id="ARBA00022729"/>
    </source>
</evidence>
<dbReference type="InterPro" id="IPR022409">
    <property type="entry name" value="PKD/Chitinase_dom"/>
</dbReference>
<dbReference type="SMART" id="SM00089">
    <property type="entry name" value="PKD"/>
    <property type="match status" value="2"/>
</dbReference>
<dbReference type="Pfam" id="PF01447">
    <property type="entry name" value="Peptidase_M4"/>
    <property type="match status" value="1"/>
</dbReference>
<evidence type="ECO:0000256" key="3">
    <source>
        <dbReference type="ARBA" id="ARBA00022723"/>
    </source>
</evidence>
<dbReference type="Proteomes" id="UP000249248">
    <property type="component" value="Unassembled WGS sequence"/>
</dbReference>
<dbReference type="InterPro" id="IPR035986">
    <property type="entry name" value="PKD_dom_sf"/>
</dbReference>
<keyword evidence="4" id="KW-0732">Signal</keyword>
<dbReference type="Pfam" id="PF07504">
    <property type="entry name" value="FTP"/>
    <property type="match status" value="1"/>
</dbReference>
<dbReference type="Gene3D" id="3.10.170.10">
    <property type="match status" value="1"/>
</dbReference>
<accession>A0A2W1NN73</accession>
<dbReference type="SMART" id="SM00042">
    <property type="entry name" value="CUB"/>
    <property type="match status" value="1"/>
</dbReference>
<dbReference type="CDD" id="cd00041">
    <property type="entry name" value="CUB"/>
    <property type="match status" value="1"/>
</dbReference>
<dbReference type="NCBIfam" id="TIGR04183">
    <property type="entry name" value="Por_Secre_tail"/>
    <property type="match status" value="1"/>
</dbReference>
<comment type="similarity">
    <text evidence="1">Belongs to the peptidase M4 family.</text>
</comment>
<evidence type="ECO:0000259" key="11">
    <source>
        <dbReference type="PROSITE" id="PS01180"/>
    </source>
</evidence>
<dbReference type="InterPro" id="IPR001570">
    <property type="entry name" value="Peptidase_M4_C_domain"/>
</dbReference>
<keyword evidence="10" id="KW-0472">Membrane</keyword>
<dbReference type="SUPFAM" id="SSF49854">
    <property type="entry name" value="Spermadhesin, CUB domain"/>
    <property type="match status" value="1"/>
</dbReference>
<protein>
    <recommendedName>
        <fullName evidence="15">PKD domain-containing protein</fullName>
    </recommendedName>
</protein>
<feature type="domain" description="PKD" evidence="12">
    <location>
        <begin position="799"/>
        <end position="876"/>
    </location>
</feature>
<dbReference type="GO" id="GO:0006508">
    <property type="term" value="P:proteolysis"/>
    <property type="evidence" value="ECO:0007669"/>
    <property type="project" value="UniProtKB-KW"/>
</dbReference>
<dbReference type="Pfam" id="PF18911">
    <property type="entry name" value="PKD_4"/>
    <property type="match status" value="2"/>
</dbReference>
<keyword evidence="7" id="KW-0482">Metalloprotease</keyword>
<evidence type="ECO:0000256" key="7">
    <source>
        <dbReference type="ARBA" id="ARBA00023049"/>
    </source>
</evidence>
<dbReference type="InterPro" id="IPR050728">
    <property type="entry name" value="Zinc_Metalloprotease_M4"/>
</dbReference>
<dbReference type="PRINTS" id="PR00730">
    <property type="entry name" value="THERMOLYSIN"/>
</dbReference>
<keyword evidence="10" id="KW-0812">Transmembrane</keyword>
<dbReference type="Pfam" id="PF19081">
    <property type="entry name" value="Ig_7"/>
    <property type="match status" value="1"/>
</dbReference>
<dbReference type="Pfam" id="PF18962">
    <property type="entry name" value="Por_Secre_tail"/>
    <property type="match status" value="1"/>
</dbReference>
<evidence type="ECO:0008006" key="15">
    <source>
        <dbReference type="Google" id="ProtNLM"/>
    </source>
</evidence>
<dbReference type="InterPro" id="IPR000601">
    <property type="entry name" value="PKD_dom"/>
</dbReference>
<dbReference type="Gene3D" id="2.60.40.10">
    <property type="entry name" value="Immunoglobulins"/>
    <property type="match status" value="2"/>
</dbReference>
<keyword evidence="8" id="KW-1015">Disulfide bond</keyword>
<evidence type="ECO:0000256" key="6">
    <source>
        <dbReference type="ARBA" id="ARBA00022833"/>
    </source>
</evidence>
<dbReference type="InterPro" id="IPR027268">
    <property type="entry name" value="Peptidase_M4/M1_CTD_sf"/>
</dbReference>
<evidence type="ECO:0000256" key="2">
    <source>
        <dbReference type="ARBA" id="ARBA00022670"/>
    </source>
</evidence>
<dbReference type="FunFam" id="2.60.40.10:FF:000270">
    <property type="entry name" value="Cell surface protein"/>
    <property type="match status" value="1"/>
</dbReference>
<evidence type="ECO:0000256" key="8">
    <source>
        <dbReference type="ARBA" id="ARBA00023157"/>
    </source>
</evidence>
<keyword evidence="5" id="KW-0378">Hydrolase</keyword>
<feature type="domain" description="CUB" evidence="11">
    <location>
        <begin position="669"/>
        <end position="794"/>
    </location>
</feature>
<dbReference type="SUPFAM" id="SSF49299">
    <property type="entry name" value="PKD domain"/>
    <property type="match status" value="2"/>
</dbReference>
<dbReference type="Pfam" id="PF02868">
    <property type="entry name" value="Peptidase_M4_C"/>
    <property type="match status" value="1"/>
</dbReference>
<proteinExistence type="inferred from homology"/>
<dbReference type="InterPro" id="IPR013783">
    <property type="entry name" value="Ig-like_fold"/>
</dbReference>
<dbReference type="CDD" id="cd09597">
    <property type="entry name" value="M4_TLP"/>
    <property type="match status" value="1"/>
</dbReference>
<dbReference type="AlphaFoldDB" id="A0A2W1NN73"/>
<feature type="transmembrane region" description="Helical" evidence="10">
    <location>
        <begin position="20"/>
        <end position="41"/>
    </location>
</feature>
<evidence type="ECO:0000256" key="9">
    <source>
        <dbReference type="PIRSR" id="PIRSR623612-1"/>
    </source>
</evidence>
<evidence type="ECO:0000256" key="10">
    <source>
        <dbReference type="SAM" id="Phobius"/>
    </source>
</evidence>
<dbReference type="InterPro" id="IPR023612">
    <property type="entry name" value="Peptidase_M4"/>
</dbReference>
<keyword evidence="6" id="KW-0862">Zinc</keyword>
<dbReference type="Gene3D" id="3.10.450.490">
    <property type="match status" value="1"/>
</dbReference>
<dbReference type="PROSITE" id="PS50093">
    <property type="entry name" value="PKD"/>
    <property type="match status" value="2"/>
</dbReference>
<dbReference type="InterPro" id="IPR000859">
    <property type="entry name" value="CUB_dom"/>
</dbReference>
<dbReference type="CDD" id="cd00146">
    <property type="entry name" value="PKD"/>
    <property type="match status" value="2"/>
</dbReference>
<name>A0A2W1NN73_9FLAO</name>
<sequence>MVRRFFLHLYFVSCNPIIYYMHKLLLFILVGTSTFFSTFLFSQKIYLQQAANAIFPGAAIVRDNLNSPIPSYVKYGEGNEKTKTQTFTLLQKLYKLNDQVTFQLIDTHTDKLNHIHYKYQQTVGNIPIENGILLLHTKNDMVYAFNGNAYDFYTNTSNPVLSEASALSIALNHLNADQYKWEIPAEEKHLKAENKDIHATYYPKGELVYMNSDPKETPKLAYKFTIYAHSPVSKADYYIDATTQEIIFINQIIKDIDVPGTATTAYSGNKNIVADSFGSNNYRLRESGRGNGVETYDMSQGTTYGNAVDFTDTDNNWNNTNANLDQYATDAHWGSEMTYDYYLQNHNRNSIDGNGFALKNYIHYDVNYNNAFWDGTRMTFGDGNGSSTNPLTSLDISGHEVTHGLTSNTANLVYADESGALNESFSDIFGTCIENFARPSNWNWTVGEDIGLTFRSMSNPNAYGDPDTYFGNNWAPLGGADNGGVHTNSGVQNYWFYLLTDGGAGINDNGDFYIVSSLGVTSSSEIAFRNLTVYLTPNSNFNDARFYAILSAIDLFGPCSVEVEATTNAWYAVGVGGVYVPFTVADFTAADTIFCSAPALVNFQNLSINGINFTWDFGDNTTNSADINPNHTYGSNGNYDVKLVADGGACGIDSVTLTSFIQIDTSLNCVIEFPADNSTLIQTACSGTIYDNGGVNGNYGDQQDGTIIIAPIGADSVRIDFNNFSVESGNGPTCNYDYLEVYDGNSSTAPLIGSYCDNNLPPAFITSSGQALTLVFHSDQALNYFGFDISWNCYLSPNIPVANFNSSDSVSCNGFIQFNDLSLNGPTNWFWDFGDNQTSNIQHPTHTYTTNGTYTVKLVSSNLNGMDSLIATNLIVIDFIAVPIAFGDSICENQMANLSAIGNGNSKWYDAPTNGNLLSSNNNYQTNALTGNSTFYVSDYISGPAFNAAAPSTAIGAGGFFNGEQHLNFNVNEFCILKTVVVNAGSNGNRNIELRDNTGVVLDSKLVTLTTGQQTVTLDFELSPGQDYQLGTLLGSQPDLYRNNAGTNYPYNSVNGEIEITSSSAGTDFYYYFYNWELEMLGCESPRVPVEAIVSPDFDLDFDLPSIICTYETSINLTPTVNGGTWSANCNNCMDSNTGVFNVTNAGIGIWEVTYTATQNCTKTISKNIQVSNCLGLNTAKASNIVMYPNPTQEMVTVKFDQEIIRLIRVVDISGKLILENTVKSNIETIDVSVFEDGLYFIQFYDDDRYLIDNKKLIKH</sequence>
<dbReference type="Gene3D" id="1.10.390.10">
    <property type="entry name" value="Neutral Protease Domain 2"/>
    <property type="match status" value="1"/>
</dbReference>
<evidence type="ECO:0000313" key="14">
    <source>
        <dbReference type="Proteomes" id="UP000249248"/>
    </source>
</evidence>
<organism evidence="13 14">
    <name type="scientific">Putridiphycobacter roseus</name>
    <dbReference type="NCBI Taxonomy" id="2219161"/>
    <lineage>
        <taxon>Bacteria</taxon>
        <taxon>Pseudomonadati</taxon>
        <taxon>Bacteroidota</taxon>
        <taxon>Flavobacteriia</taxon>
        <taxon>Flavobacteriales</taxon>
        <taxon>Crocinitomicaceae</taxon>
        <taxon>Putridiphycobacter</taxon>
    </lineage>
</organism>
<feature type="active site" description="Proton donor" evidence="9">
    <location>
        <position position="486"/>
    </location>
</feature>
<dbReference type="Gene3D" id="2.60.120.290">
    <property type="entry name" value="Spermadhesin, CUB domain"/>
    <property type="match status" value="1"/>
</dbReference>
<dbReference type="InterPro" id="IPR044023">
    <property type="entry name" value="Ig_7"/>
</dbReference>